<feature type="transmembrane region" description="Helical" evidence="8">
    <location>
        <begin position="169"/>
        <end position="191"/>
    </location>
</feature>
<feature type="transmembrane region" description="Helical" evidence="8">
    <location>
        <begin position="357"/>
        <end position="377"/>
    </location>
</feature>
<reference evidence="10" key="1">
    <citation type="submission" date="2022-07" db="EMBL/GenBank/DDBJ databases">
        <title>Phylogenomic reconstructions and comparative analyses of Kickxellomycotina fungi.</title>
        <authorList>
            <person name="Reynolds N.K."/>
            <person name="Stajich J.E."/>
            <person name="Barry K."/>
            <person name="Grigoriev I.V."/>
            <person name="Crous P."/>
            <person name="Smith M.E."/>
        </authorList>
    </citation>
    <scope>NUCLEOTIDE SEQUENCE</scope>
    <source>
        <strain evidence="10">NBRC 105414</strain>
    </source>
</reference>
<dbReference type="InterPro" id="IPR045263">
    <property type="entry name" value="GLUT"/>
</dbReference>
<evidence type="ECO:0000256" key="2">
    <source>
        <dbReference type="ARBA" id="ARBA00010992"/>
    </source>
</evidence>
<evidence type="ECO:0000256" key="4">
    <source>
        <dbReference type="ARBA" id="ARBA00022692"/>
    </source>
</evidence>
<evidence type="ECO:0000259" key="9">
    <source>
        <dbReference type="PROSITE" id="PS50850"/>
    </source>
</evidence>
<dbReference type="EMBL" id="JANBUL010000007">
    <property type="protein sequence ID" value="KAJ2785762.1"/>
    <property type="molecule type" value="Genomic_DNA"/>
</dbReference>
<feature type="domain" description="Major facilitator superfamily (MFS) profile" evidence="9">
    <location>
        <begin position="31"/>
        <end position="472"/>
    </location>
</feature>
<feature type="compositionally biased region" description="Basic and acidic residues" evidence="7">
    <location>
        <begin position="502"/>
        <end position="511"/>
    </location>
</feature>
<dbReference type="Gene3D" id="1.20.1250.20">
    <property type="entry name" value="MFS general substrate transporter like domains"/>
    <property type="match status" value="1"/>
</dbReference>
<name>A0A9W8LMA4_9FUNG</name>
<evidence type="ECO:0000313" key="10">
    <source>
        <dbReference type="EMBL" id="KAJ2785762.1"/>
    </source>
</evidence>
<keyword evidence="11" id="KW-1185">Reference proteome</keyword>
<feature type="compositionally biased region" description="Low complexity" evidence="7">
    <location>
        <begin position="540"/>
        <end position="551"/>
    </location>
</feature>
<gene>
    <name evidence="10" type="primary">HGT20_1</name>
    <name evidence="10" type="ORF">H4R18_000308</name>
</gene>
<evidence type="ECO:0000256" key="6">
    <source>
        <dbReference type="ARBA" id="ARBA00023136"/>
    </source>
</evidence>
<comment type="similarity">
    <text evidence="2">Belongs to the major facilitator superfamily. Sugar transporter (TC 2.A.1.1) family.</text>
</comment>
<feature type="transmembrane region" description="Helical" evidence="8">
    <location>
        <begin position="414"/>
        <end position="438"/>
    </location>
</feature>
<dbReference type="Proteomes" id="UP001140217">
    <property type="component" value="Unassembled WGS sequence"/>
</dbReference>
<evidence type="ECO:0000256" key="3">
    <source>
        <dbReference type="ARBA" id="ARBA00022448"/>
    </source>
</evidence>
<feature type="transmembrane region" description="Helical" evidence="8">
    <location>
        <begin position="136"/>
        <end position="157"/>
    </location>
</feature>
<organism evidence="10 11">
    <name type="scientific">Coemansia javaensis</name>
    <dbReference type="NCBI Taxonomy" id="2761396"/>
    <lineage>
        <taxon>Eukaryota</taxon>
        <taxon>Fungi</taxon>
        <taxon>Fungi incertae sedis</taxon>
        <taxon>Zoopagomycota</taxon>
        <taxon>Kickxellomycotina</taxon>
        <taxon>Kickxellomycetes</taxon>
        <taxon>Kickxellales</taxon>
        <taxon>Kickxellaceae</taxon>
        <taxon>Coemansia</taxon>
    </lineage>
</organism>
<dbReference type="InterPro" id="IPR036259">
    <property type="entry name" value="MFS_trans_sf"/>
</dbReference>
<protein>
    <submittedName>
        <fullName evidence="10">Bifunctional purine biosynthesis protein PurH</fullName>
    </submittedName>
</protein>
<dbReference type="InterPro" id="IPR005828">
    <property type="entry name" value="MFS_sugar_transport-like"/>
</dbReference>
<dbReference type="Pfam" id="PF00083">
    <property type="entry name" value="Sugar_tr"/>
    <property type="match status" value="1"/>
</dbReference>
<feature type="transmembrane region" description="Helical" evidence="8">
    <location>
        <begin position="286"/>
        <end position="309"/>
    </location>
</feature>
<feature type="transmembrane region" description="Helical" evidence="8">
    <location>
        <begin position="78"/>
        <end position="98"/>
    </location>
</feature>
<keyword evidence="6 8" id="KW-0472">Membrane</keyword>
<dbReference type="GO" id="GO:0015149">
    <property type="term" value="F:hexose transmembrane transporter activity"/>
    <property type="evidence" value="ECO:0007669"/>
    <property type="project" value="TreeGrafter"/>
</dbReference>
<dbReference type="PANTHER" id="PTHR23503">
    <property type="entry name" value="SOLUTE CARRIER FAMILY 2"/>
    <property type="match status" value="1"/>
</dbReference>
<comment type="caution">
    <text evidence="10">The sequence shown here is derived from an EMBL/GenBank/DDBJ whole genome shotgun (WGS) entry which is preliminary data.</text>
</comment>
<dbReference type="OrthoDB" id="4540492at2759"/>
<dbReference type="PANTHER" id="PTHR23503:SF8">
    <property type="entry name" value="FACILITATED GLUCOSE TRANSPORTER PROTEIN 1"/>
    <property type="match status" value="1"/>
</dbReference>
<keyword evidence="3" id="KW-0813">Transport</keyword>
<feature type="transmembrane region" description="Helical" evidence="8">
    <location>
        <begin position="197"/>
        <end position="218"/>
    </location>
</feature>
<feature type="transmembrane region" description="Helical" evidence="8">
    <location>
        <begin position="110"/>
        <end position="130"/>
    </location>
</feature>
<evidence type="ECO:0000256" key="5">
    <source>
        <dbReference type="ARBA" id="ARBA00022989"/>
    </source>
</evidence>
<feature type="transmembrane region" description="Helical" evidence="8">
    <location>
        <begin position="329"/>
        <end position="350"/>
    </location>
</feature>
<accession>A0A9W8LMA4</accession>
<dbReference type="InterPro" id="IPR003663">
    <property type="entry name" value="Sugar/inositol_transpt"/>
</dbReference>
<feature type="transmembrane region" description="Helical" evidence="8">
    <location>
        <begin position="383"/>
        <end position="402"/>
    </location>
</feature>
<dbReference type="AlphaFoldDB" id="A0A9W8LMA4"/>
<feature type="transmembrane region" description="Helical" evidence="8">
    <location>
        <begin position="450"/>
        <end position="468"/>
    </location>
</feature>
<dbReference type="SUPFAM" id="SSF103473">
    <property type="entry name" value="MFS general substrate transporter"/>
    <property type="match status" value="1"/>
</dbReference>
<dbReference type="PROSITE" id="PS50850">
    <property type="entry name" value="MFS"/>
    <property type="match status" value="1"/>
</dbReference>
<comment type="subcellular location">
    <subcellularLocation>
        <location evidence="1">Membrane</location>
        <topology evidence="1">Multi-pass membrane protein</topology>
    </subcellularLocation>
</comment>
<keyword evidence="4 8" id="KW-0812">Transmembrane</keyword>
<sequence>MASVRTSSRELGVRAKEDSRELGVTGFQAYCTGLAAIGSFNFGWNIGSVNIPGDVLQHCVTGRKYYGPFPSCIYVDSGVVWGVITGSYALGAFLGAVISNPVIDRKGYKFVLTWFALLNVAGALLLSLTTKLPQFVIGRVVVGVAAGAANNALSTYVSDITTPRSRTIMGGMVQFACNLGIMVDNAIALGLAPPPRWRVLFSLTGAFGLVNAALFPFARESPKWLVAKGRVDEARESLQKFRKGADIEAELHEIIENNRISRELTEDVNVLQLVSGKTPDNLWHQLMCVSALMFFQQFSGINAVIFYSTSIINASTGGNVADIPTLAQILSFLISVTAFVFTGLGMLMGAVFGRRTLLMFSHFMMAVFSAIIVPATIRDVPALTVVAVFCFNAFFNVGVGPIPWATSGEMTPRYAMTAMSAIGTGIGYVSTFGIGVLFPAMNNWWGNYTFIFFLCWNIAAVIFVFFFIPETRDRPLEQTVAVHSCGIHVVLGKKWRVDPVDEKPASDRAISDDDDGAGGEMRELLDDDDDGSVPSGGSGLRPPGSSIKEAV</sequence>
<proteinExistence type="inferred from homology"/>
<evidence type="ECO:0000256" key="8">
    <source>
        <dbReference type="SAM" id="Phobius"/>
    </source>
</evidence>
<feature type="region of interest" description="Disordered" evidence="7">
    <location>
        <begin position="502"/>
        <end position="551"/>
    </location>
</feature>
<evidence type="ECO:0000313" key="11">
    <source>
        <dbReference type="Proteomes" id="UP001140217"/>
    </source>
</evidence>
<dbReference type="GO" id="GO:0016020">
    <property type="term" value="C:membrane"/>
    <property type="evidence" value="ECO:0007669"/>
    <property type="project" value="UniProtKB-SubCell"/>
</dbReference>
<dbReference type="InterPro" id="IPR020846">
    <property type="entry name" value="MFS_dom"/>
</dbReference>
<keyword evidence="5 8" id="KW-1133">Transmembrane helix</keyword>
<dbReference type="PRINTS" id="PR00171">
    <property type="entry name" value="SUGRTRNSPORT"/>
</dbReference>
<evidence type="ECO:0000256" key="7">
    <source>
        <dbReference type="SAM" id="MobiDB-lite"/>
    </source>
</evidence>
<evidence type="ECO:0000256" key="1">
    <source>
        <dbReference type="ARBA" id="ARBA00004141"/>
    </source>
</evidence>